<evidence type="ECO:0000313" key="11">
    <source>
        <dbReference type="Proteomes" id="UP000309544"/>
    </source>
</evidence>
<keyword evidence="11" id="KW-1185">Reference proteome</keyword>
<dbReference type="InterPro" id="IPR036249">
    <property type="entry name" value="Thioredoxin-like_sf"/>
</dbReference>
<dbReference type="EMBL" id="VDCI01000001">
    <property type="protein sequence ID" value="TNJ37957.1"/>
    <property type="molecule type" value="Genomic_DNA"/>
</dbReference>
<evidence type="ECO:0000259" key="9">
    <source>
        <dbReference type="PROSITE" id="PS51352"/>
    </source>
</evidence>
<dbReference type="Gene3D" id="3.40.30.10">
    <property type="entry name" value="Glutaredoxin"/>
    <property type="match status" value="1"/>
</dbReference>
<dbReference type="Pfam" id="PF11412">
    <property type="entry name" value="DsbD_N"/>
    <property type="match status" value="1"/>
</dbReference>
<organism evidence="10 11">
    <name type="scientific">Prosthecochloris vibrioformis</name>
    <name type="common">Chlorobium vibrioforme</name>
    <dbReference type="NCBI Taxonomy" id="1098"/>
    <lineage>
        <taxon>Bacteria</taxon>
        <taxon>Pseudomonadati</taxon>
        <taxon>Chlorobiota</taxon>
        <taxon>Chlorobiia</taxon>
        <taxon>Chlorobiales</taxon>
        <taxon>Chlorobiaceae</taxon>
        <taxon>Prosthecochloris</taxon>
    </lineage>
</organism>
<name>A0A5C4S4A6_PROVB</name>
<evidence type="ECO:0000256" key="6">
    <source>
        <dbReference type="ARBA" id="ARBA00023136"/>
    </source>
</evidence>
<evidence type="ECO:0000256" key="5">
    <source>
        <dbReference type="ARBA" id="ARBA00022989"/>
    </source>
</evidence>
<dbReference type="AlphaFoldDB" id="A0A5C4S4A6"/>
<evidence type="ECO:0000256" key="3">
    <source>
        <dbReference type="ARBA" id="ARBA00022692"/>
    </source>
</evidence>
<dbReference type="InterPro" id="IPR003834">
    <property type="entry name" value="Cyt_c_assmbl_TM_dom"/>
</dbReference>
<dbReference type="InterPro" id="IPR013766">
    <property type="entry name" value="Thioredoxin_domain"/>
</dbReference>
<evidence type="ECO:0000256" key="4">
    <source>
        <dbReference type="ARBA" id="ARBA00022748"/>
    </source>
</evidence>
<dbReference type="GO" id="GO:0045454">
    <property type="term" value="P:cell redox homeostasis"/>
    <property type="evidence" value="ECO:0007669"/>
    <property type="project" value="TreeGrafter"/>
</dbReference>
<dbReference type="Proteomes" id="UP000309544">
    <property type="component" value="Unassembled WGS sequence"/>
</dbReference>
<dbReference type="RefSeq" id="WP_139626130.1">
    <property type="nucleotide sequence ID" value="NZ_VDCI01000001.1"/>
</dbReference>
<feature type="transmembrane region" description="Helical" evidence="8">
    <location>
        <begin position="480"/>
        <end position="499"/>
    </location>
</feature>
<dbReference type="InterPro" id="IPR035671">
    <property type="entry name" value="DsbD_gamma"/>
</dbReference>
<reference evidence="10 11" key="1">
    <citation type="submission" date="2019-05" db="EMBL/GenBank/DDBJ databases">
        <title>Draft Whole-Genome sequence of the green sulfur bacterium Prosthecochloris vibrioformis DSM 260.</title>
        <authorList>
            <person name="Meyer T.E."/>
            <person name="Kyndt J.A."/>
        </authorList>
    </citation>
    <scope>NUCLEOTIDE SEQUENCE [LARGE SCALE GENOMIC DNA]</scope>
    <source>
        <strain evidence="10 11">DSM 260</strain>
    </source>
</reference>
<dbReference type="SUPFAM" id="SSF52833">
    <property type="entry name" value="Thioredoxin-like"/>
    <property type="match status" value="1"/>
</dbReference>
<dbReference type="PANTHER" id="PTHR32234">
    <property type="entry name" value="THIOL:DISULFIDE INTERCHANGE PROTEIN DSBD"/>
    <property type="match status" value="1"/>
</dbReference>
<dbReference type="InterPro" id="IPR028250">
    <property type="entry name" value="DsbDN"/>
</dbReference>
<dbReference type="GO" id="GO:0015035">
    <property type="term" value="F:protein-disulfide reductase activity"/>
    <property type="evidence" value="ECO:0007669"/>
    <property type="project" value="TreeGrafter"/>
</dbReference>
<comment type="subcellular location">
    <subcellularLocation>
        <location evidence="1">Cell membrane</location>
        <topology evidence="1">Multi-pass membrane protein</topology>
    </subcellularLocation>
</comment>
<dbReference type="InterPro" id="IPR017937">
    <property type="entry name" value="Thioredoxin_CS"/>
</dbReference>
<sequence>MKNITIVVVLFLQLLFPFRQSAQAFLLQPDEPPVQAELFSVAHEPGGRLLVGLRMQMLPGWHVYWKYPGEVGLPVSISWSLPDGYRAGDLMFPHPERFEFEGMTGYGYSGEVVLFSTIEPEAGDVLSSGIFPLTTEIEWLACGEFCMPGSARLELLSPEPDLQFASLARKWIDRLPKKHGEYDQLLQLSSSREKGGVTVVKLEYMGAGDLRDFYPYAPHEGISCVDVSVDGKLIELSLEGDVAGVVLGGVAVSTEGVFDVETPALGVEQGGMPGILTLVLMLCFAFGGGVLLNVMPCVLPVLGLKVFSLVGPHGEESATGRYLSLFFAAGVLFSFWVMAGFVWVLQGMGEQIGWGFQFQSPAFIMFIAGLVFAFGLNLFGIFEFSAPVVSGKVGKLASNKDIAGSFVSGVLATTLATPCTAPFLGTALGFAFTQPPLLILVFFTVIALGMAAPYVLLAWHPAWLKFLPRPGQWMFIFKQVMGFVLFAVVIWLASILGSHGGADGILALLLLLFCISIIVWGAAAVAGPGSSGRKRLGVWSLAIVLMLSAWQFFSAGAVQQAGREPAGGAYEDANGVTWHDFSPGLLAAYRENRQTVLIDFTADWCLTCKALEAGVLGNPRVAETLARLGIEAVRADWTTRNDDITALLQRFGRSGVPLLVVIPKGDLEHAEVLPEVVSVGMLLEALERAVPAASELDHHM</sequence>
<dbReference type="Pfam" id="PF02683">
    <property type="entry name" value="DsbD_TM"/>
    <property type="match status" value="1"/>
</dbReference>
<dbReference type="CDD" id="cd02953">
    <property type="entry name" value="DsbDgamma"/>
    <property type="match status" value="1"/>
</dbReference>
<evidence type="ECO:0000256" key="8">
    <source>
        <dbReference type="SAM" id="Phobius"/>
    </source>
</evidence>
<keyword evidence="2" id="KW-1003">Cell membrane</keyword>
<dbReference type="PANTHER" id="PTHR32234:SF3">
    <property type="entry name" value="SUPPRESSION OF COPPER SENSITIVITY PROTEIN"/>
    <property type="match status" value="1"/>
</dbReference>
<feature type="transmembrane region" description="Helical" evidence="8">
    <location>
        <begin position="505"/>
        <end position="524"/>
    </location>
</feature>
<dbReference type="GO" id="GO:0017004">
    <property type="term" value="P:cytochrome complex assembly"/>
    <property type="evidence" value="ECO:0007669"/>
    <property type="project" value="UniProtKB-KW"/>
</dbReference>
<evidence type="ECO:0000313" key="10">
    <source>
        <dbReference type="EMBL" id="TNJ37957.1"/>
    </source>
</evidence>
<feature type="transmembrane region" description="Helical" evidence="8">
    <location>
        <begin position="363"/>
        <end position="382"/>
    </location>
</feature>
<evidence type="ECO:0000256" key="1">
    <source>
        <dbReference type="ARBA" id="ARBA00004651"/>
    </source>
</evidence>
<dbReference type="Pfam" id="PF13899">
    <property type="entry name" value="Thioredoxin_7"/>
    <property type="match status" value="1"/>
</dbReference>
<evidence type="ECO:0000256" key="7">
    <source>
        <dbReference type="ARBA" id="ARBA00023284"/>
    </source>
</evidence>
<proteinExistence type="predicted"/>
<dbReference type="PROSITE" id="PS51352">
    <property type="entry name" value="THIOREDOXIN_2"/>
    <property type="match status" value="1"/>
</dbReference>
<keyword evidence="4" id="KW-0201">Cytochrome c-type biogenesis</keyword>
<feature type="transmembrane region" description="Helical" evidence="8">
    <location>
        <begin position="437"/>
        <end position="459"/>
    </location>
</feature>
<comment type="caution">
    <text evidence="10">The sequence shown here is derived from an EMBL/GenBank/DDBJ whole genome shotgun (WGS) entry which is preliminary data.</text>
</comment>
<keyword evidence="6 8" id="KW-0472">Membrane</keyword>
<feature type="transmembrane region" description="Helical" evidence="8">
    <location>
        <begin position="322"/>
        <end position="343"/>
    </location>
</feature>
<protein>
    <submittedName>
        <fullName evidence="10">Thiol:disulfide interchange protein</fullName>
    </submittedName>
</protein>
<feature type="transmembrane region" description="Helical" evidence="8">
    <location>
        <begin position="275"/>
        <end position="302"/>
    </location>
</feature>
<keyword evidence="7" id="KW-0676">Redox-active center</keyword>
<dbReference type="GO" id="GO:0005886">
    <property type="term" value="C:plasma membrane"/>
    <property type="evidence" value="ECO:0007669"/>
    <property type="project" value="UniProtKB-SubCell"/>
</dbReference>
<keyword evidence="3 8" id="KW-0812">Transmembrane</keyword>
<evidence type="ECO:0000256" key="2">
    <source>
        <dbReference type="ARBA" id="ARBA00022475"/>
    </source>
</evidence>
<gene>
    <name evidence="10" type="ORF">FGF68_01910</name>
</gene>
<feature type="transmembrane region" description="Helical" evidence="8">
    <location>
        <begin position="402"/>
        <end position="425"/>
    </location>
</feature>
<accession>A0A5C4S4A6</accession>
<dbReference type="PROSITE" id="PS00194">
    <property type="entry name" value="THIOREDOXIN_1"/>
    <property type="match status" value="1"/>
</dbReference>
<keyword evidence="5 8" id="KW-1133">Transmembrane helix</keyword>
<feature type="transmembrane region" description="Helical" evidence="8">
    <location>
        <begin position="536"/>
        <end position="553"/>
    </location>
</feature>
<feature type="domain" description="Thioredoxin" evidence="9">
    <location>
        <begin position="558"/>
        <end position="691"/>
    </location>
</feature>